<dbReference type="Gene3D" id="3.30.70.1320">
    <property type="entry name" value="Multidrug efflux transporter AcrB pore domain like"/>
    <property type="match status" value="1"/>
</dbReference>
<evidence type="ECO:0000256" key="3">
    <source>
        <dbReference type="ARBA" id="ARBA00022475"/>
    </source>
</evidence>
<feature type="transmembrane region" description="Helical" evidence="8">
    <location>
        <begin position="463"/>
        <end position="481"/>
    </location>
</feature>
<dbReference type="PANTHER" id="PTHR32063:SF14">
    <property type="entry name" value="BLL4319 PROTEIN"/>
    <property type="match status" value="1"/>
</dbReference>
<comment type="subcellular location">
    <subcellularLocation>
        <location evidence="1">Cell membrane</location>
        <topology evidence="1">Multi-pass membrane protein</topology>
    </subcellularLocation>
</comment>
<feature type="non-terminal residue" evidence="9">
    <location>
        <position position="507"/>
    </location>
</feature>
<evidence type="ECO:0000256" key="1">
    <source>
        <dbReference type="ARBA" id="ARBA00004651"/>
    </source>
</evidence>
<dbReference type="PRINTS" id="PR00702">
    <property type="entry name" value="ACRIFLAVINRP"/>
</dbReference>
<dbReference type="EMBL" id="VBOY01000053">
    <property type="protein sequence ID" value="TMQ66823.1"/>
    <property type="molecule type" value="Genomic_DNA"/>
</dbReference>
<keyword evidence="3" id="KW-1003">Cell membrane</keyword>
<dbReference type="GO" id="GO:0042910">
    <property type="term" value="F:xenobiotic transmembrane transporter activity"/>
    <property type="evidence" value="ECO:0007669"/>
    <property type="project" value="TreeGrafter"/>
</dbReference>
<dbReference type="PANTHER" id="PTHR32063">
    <property type="match status" value="1"/>
</dbReference>
<dbReference type="Gene3D" id="1.20.1640.10">
    <property type="entry name" value="Multidrug efflux transporter AcrB transmembrane domain"/>
    <property type="match status" value="1"/>
</dbReference>
<evidence type="ECO:0000256" key="7">
    <source>
        <dbReference type="ARBA" id="ARBA00023136"/>
    </source>
</evidence>
<keyword evidence="6 8" id="KW-1133">Transmembrane helix</keyword>
<keyword evidence="4" id="KW-0997">Cell inner membrane</keyword>
<comment type="caution">
    <text evidence="9">The sequence shown here is derived from an EMBL/GenBank/DDBJ whole genome shotgun (WGS) entry which is preliminary data.</text>
</comment>
<keyword evidence="5 8" id="KW-0812">Transmembrane</keyword>
<evidence type="ECO:0000256" key="2">
    <source>
        <dbReference type="ARBA" id="ARBA00022448"/>
    </source>
</evidence>
<dbReference type="Pfam" id="PF00873">
    <property type="entry name" value="ACR_tran"/>
    <property type="match status" value="1"/>
</dbReference>
<gene>
    <name evidence="9" type="ORF">E6K78_05955</name>
</gene>
<dbReference type="Gene3D" id="3.30.2090.10">
    <property type="entry name" value="Multidrug efflux transporter AcrB TolC docking domain, DN and DC subdomains"/>
    <property type="match status" value="1"/>
</dbReference>
<keyword evidence="7 8" id="KW-0472">Membrane</keyword>
<organism evidence="9 10">
    <name type="scientific">Eiseniibacteriota bacterium</name>
    <dbReference type="NCBI Taxonomy" id="2212470"/>
    <lineage>
        <taxon>Bacteria</taxon>
        <taxon>Candidatus Eiseniibacteriota</taxon>
    </lineage>
</organism>
<reference evidence="9 10" key="1">
    <citation type="journal article" date="2019" name="Nat. Microbiol.">
        <title>Mediterranean grassland soil C-N compound turnover is dependent on rainfall and depth, and is mediated by genomically divergent microorganisms.</title>
        <authorList>
            <person name="Diamond S."/>
            <person name="Andeer P.F."/>
            <person name="Li Z."/>
            <person name="Crits-Christoph A."/>
            <person name="Burstein D."/>
            <person name="Anantharaman K."/>
            <person name="Lane K.R."/>
            <person name="Thomas B.C."/>
            <person name="Pan C."/>
            <person name="Northen T.R."/>
            <person name="Banfield J.F."/>
        </authorList>
    </citation>
    <scope>NUCLEOTIDE SEQUENCE [LARGE SCALE GENOMIC DNA]</scope>
    <source>
        <strain evidence="9">WS_8</strain>
    </source>
</reference>
<dbReference type="FunFam" id="1.20.1640.10:FF:000001">
    <property type="entry name" value="Efflux pump membrane transporter"/>
    <property type="match status" value="1"/>
</dbReference>
<dbReference type="Proteomes" id="UP000316609">
    <property type="component" value="Unassembled WGS sequence"/>
</dbReference>
<feature type="transmembrane region" description="Helical" evidence="8">
    <location>
        <begin position="374"/>
        <end position="400"/>
    </location>
</feature>
<proteinExistence type="predicted"/>
<dbReference type="SUPFAM" id="SSF82866">
    <property type="entry name" value="Multidrug efflux transporter AcrB transmembrane domain"/>
    <property type="match status" value="1"/>
</dbReference>
<feature type="transmembrane region" description="Helical" evidence="8">
    <location>
        <begin position="431"/>
        <end position="451"/>
    </location>
</feature>
<evidence type="ECO:0000256" key="8">
    <source>
        <dbReference type="SAM" id="Phobius"/>
    </source>
</evidence>
<dbReference type="AlphaFoldDB" id="A0A538TT58"/>
<evidence type="ECO:0000256" key="4">
    <source>
        <dbReference type="ARBA" id="ARBA00022519"/>
    </source>
</evidence>
<dbReference type="Gene3D" id="3.30.70.1430">
    <property type="entry name" value="Multidrug efflux transporter AcrB pore domain"/>
    <property type="match status" value="1"/>
</dbReference>
<name>A0A538TT58_UNCEI</name>
<evidence type="ECO:0000256" key="6">
    <source>
        <dbReference type="ARBA" id="ARBA00022989"/>
    </source>
</evidence>
<sequence length="507" mass="54708">MRFTDLFVKRPVLAIVVNLVILIAGLQSIRSLSVRQYPRSDIAVVTVTTAYVGANADLVRGFITTPLERVIASADGIDYIESSSAQSVSTITVHLKLNYDTNAALTQIQAKVAQVRNDLPPEAEAPVIELATADNQFAAMYIGFSSDDLDQNQITDYLTRVVQPKLSSIAGVQRAEILGGRTFAMRIWLKPEKMAAMGISASQVRDALAQNNYLSTLGKTKGSMVSVNLVANTNLQTPEEFRRLVVKEHQGDVVRLGDIADVVLGAENYEQDVRFDGKGATFMGIWVLPTANSREVIRRVRDAMPGIQAQLPAGIKAGIPYDSTEYIQNAIHEVLKTLGETLLIVIFVIFLFLGSVRAVIIPVVAIPISLIGAVFLMLVAGFTINLLTLLAIVLSVGLVVDDAIVMVENVERHLRAGVPPFRAALEAARELIGPIIAMTITLAAVYTPVAIQGGLTGSLFREFAFTLAGAVIVSGVVALTLSPMMGSKLLRSADTERGLPGWINRQF</sequence>
<evidence type="ECO:0000313" key="9">
    <source>
        <dbReference type="EMBL" id="TMQ66823.1"/>
    </source>
</evidence>
<dbReference type="SUPFAM" id="SSF82714">
    <property type="entry name" value="Multidrug efflux transporter AcrB TolC docking domain, DN and DC subdomains"/>
    <property type="match status" value="1"/>
</dbReference>
<evidence type="ECO:0000256" key="5">
    <source>
        <dbReference type="ARBA" id="ARBA00022692"/>
    </source>
</evidence>
<feature type="transmembrane region" description="Helical" evidence="8">
    <location>
        <begin position="12"/>
        <end position="29"/>
    </location>
</feature>
<dbReference type="SUPFAM" id="SSF82693">
    <property type="entry name" value="Multidrug efflux transporter AcrB pore domain, PN1, PN2, PC1 and PC2 subdomains"/>
    <property type="match status" value="2"/>
</dbReference>
<keyword evidence="2" id="KW-0813">Transport</keyword>
<dbReference type="InterPro" id="IPR027463">
    <property type="entry name" value="AcrB_DN_DC_subdom"/>
</dbReference>
<dbReference type="GO" id="GO:0005886">
    <property type="term" value="C:plasma membrane"/>
    <property type="evidence" value="ECO:0007669"/>
    <property type="project" value="UniProtKB-SubCell"/>
</dbReference>
<protein>
    <submittedName>
        <fullName evidence="9">Multidrug efflux protein</fullName>
    </submittedName>
</protein>
<accession>A0A538TT58</accession>
<feature type="transmembrane region" description="Helical" evidence="8">
    <location>
        <begin position="342"/>
        <end position="368"/>
    </location>
</feature>
<evidence type="ECO:0000313" key="10">
    <source>
        <dbReference type="Proteomes" id="UP000316609"/>
    </source>
</evidence>
<dbReference type="InterPro" id="IPR001036">
    <property type="entry name" value="Acrflvin-R"/>
</dbReference>